<protein>
    <recommendedName>
        <fullName evidence="6">Alpha/beta hydrolase</fullName>
    </recommendedName>
</protein>
<reference evidence="2" key="2">
    <citation type="submission" date="2015-06" db="EMBL/GenBank/DDBJ databases">
        <authorList>
            <person name="Radhakrishnan R."/>
            <person name="Underwood A."/>
            <person name="Al-Shahib A."/>
        </authorList>
    </citation>
    <scope>NUCLEOTIDE SEQUENCE</scope>
    <source>
        <strain evidence="2">P19_London_7_VIM_2_05_10</strain>
    </source>
</reference>
<gene>
    <name evidence="1" type="ORF">CCBH4851_00492</name>
    <name evidence="3" type="ORF">IPC1295_00380</name>
    <name evidence="2" type="ORF">PAERUG_P19_London_7_VIM_2_05_10_05478</name>
</gene>
<reference evidence="3 5" key="5">
    <citation type="submission" date="2019-01" db="EMBL/GenBank/DDBJ databases">
        <title>The Pseudomonas aeruginosa pan-genome provides new insights on its population structure, horizontal gene transfer and pathogenicity.</title>
        <authorList>
            <person name="Freschi L."/>
            <person name="Vincent A.T."/>
            <person name="Jeukens J."/>
            <person name="Emond-Rheault J.-G."/>
            <person name="Kukavica-Ibrulj I."/>
            <person name="Dupont M.-J."/>
            <person name="Charette S.J."/>
            <person name="Boyle B."/>
            <person name="Levesque R.C."/>
        </authorList>
    </citation>
    <scope>NUCLEOTIDE SEQUENCE [LARGE SCALE GENOMIC DNA]</scope>
    <source>
        <strain evidence="3 5">PA-W36</strain>
    </source>
</reference>
<evidence type="ECO:0000313" key="1">
    <source>
        <dbReference type="EMBL" id="ALI59193.1"/>
    </source>
</evidence>
<evidence type="ECO:0000313" key="5">
    <source>
        <dbReference type="Proteomes" id="UP000284767"/>
    </source>
</evidence>
<evidence type="ECO:0000313" key="4">
    <source>
        <dbReference type="Proteomes" id="UP000045039"/>
    </source>
</evidence>
<evidence type="ECO:0000313" key="2">
    <source>
        <dbReference type="EMBL" id="CRP76428.1"/>
    </source>
</evidence>
<reference evidence="3 5" key="4">
    <citation type="submission" date="2017-08" db="EMBL/GenBank/DDBJ databases">
        <authorList>
            <person name="Feschi L."/>
            <person name="Jeukens J."/>
            <person name="Emond-Rheault J.-G."/>
            <person name="Kukavica-Ibrulj I."/>
            <person name="Boyle B."/>
            <person name="Levesque R.C."/>
        </authorList>
    </citation>
    <scope>NUCLEOTIDE SEQUENCE [LARGE SCALE GENOMIC DNA]</scope>
    <source>
        <strain evidence="3 5">PA-W36</strain>
    </source>
</reference>
<dbReference type="Proteomes" id="UP000045039">
    <property type="component" value="Unassembled WGS sequence"/>
</dbReference>
<dbReference type="SUPFAM" id="SSF53474">
    <property type="entry name" value="alpha/beta-Hydrolases"/>
    <property type="match status" value="1"/>
</dbReference>
<name>A0A069QCN0_PSEAI</name>
<proteinExistence type="predicted"/>
<sequence length="297" mass="33241">MKLAVALIHGIGDQPDSRDEDGLHSYARELVAALRRRLGAEAGEVAFQSLYWASVLDARELDYLKRIEREPLGWRWLRRAVTLFLGDASGYRKVSAAYDTTYQQVHQHVRSGIMALRAKVGPQTPLVILAHSLGGHIVSNFIWDQQKLNRTPSCSIDPFLGLETLAGLVTFGCNIPLFTFAYEKVCPIRFPGHCLPPAIRQQARWLNVYAPADPLGYPLRPLQNYAAVVHEDLALPVGPWYKRHTPLSHMEYWNDARFHDYLADYLRRLLAAGLEPAGAGRALPAGEPGDRPLAELC</sequence>
<reference evidence="4" key="1">
    <citation type="submission" date="2015-06" db="EMBL/GenBank/DDBJ databases">
        <authorList>
            <person name="Radhakrishnan Rajesh"/>
            <person name="Underwood Anthony"/>
            <person name="Al-Shahib Ali"/>
        </authorList>
    </citation>
    <scope>NUCLEOTIDE SEQUENCE [LARGE SCALE GENOMIC DNA]</scope>
    <source>
        <strain evidence="4">P19_London_7_VIM_2_05_10</strain>
    </source>
</reference>
<dbReference type="InterPro" id="IPR029058">
    <property type="entry name" value="AB_hydrolase_fold"/>
</dbReference>
<dbReference type="eggNOG" id="ENOG5031SU3">
    <property type="taxonomic scope" value="Bacteria"/>
</dbReference>
<evidence type="ECO:0008006" key="6">
    <source>
        <dbReference type="Google" id="ProtNLM"/>
    </source>
</evidence>
<dbReference type="EMBL" id="CVVU01000242">
    <property type="protein sequence ID" value="CRP76428.1"/>
    <property type="molecule type" value="Genomic_DNA"/>
</dbReference>
<dbReference type="PATRIC" id="fig|287.1479.peg.837"/>
<evidence type="ECO:0000313" key="3">
    <source>
        <dbReference type="EMBL" id="RPM22999.1"/>
    </source>
</evidence>
<dbReference type="EMBL" id="KT454971">
    <property type="protein sequence ID" value="ALI59193.1"/>
    <property type="molecule type" value="Genomic_DNA"/>
</dbReference>
<dbReference type="RefSeq" id="WP_003116712.1">
    <property type="nucleotide sequence ID" value="NZ_AP014839.1"/>
</dbReference>
<dbReference type="EMBL" id="NSNE01000001">
    <property type="protein sequence ID" value="RPM22999.1"/>
    <property type="molecule type" value="Genomic_DNA"/>
</dbReference>
<organism evidence="2 4">
    <name type="scientific">Pseudomonas aeruginosa</name>
    <dbReference type="NCBI Taxonomy" id="287"/>
    <lineage>
        <taxon>Bacteria</taxon>
        <taxon>Pseudomonadati</taxon>
        <taxon>Pseudomonadota</taxon>
        <taxon>Gammaproteobacteria</taxon>
        <taxon>Pseudomonadales</taxon>
        <taxon>Pseudomonadaceae</taxon>
        <taxon>Pseudomonas</taxon>
    </lineage>
</organism>
<dbReference type="Proteomes" id="UP000284767">
    <property type="component" value="Unassembled WGS sequence"/>
</dbReference>
<dbReference type="AlphaFoldDB" id="A0A069QCN0"/>
<accession>A0A069QCN0</accession>
<reference evidence="1" key="3">
    <citation type="submission" date="2015-08" db="EMBL/GenBank/DDBJ databases">
        <title>Pseudomonas aeruginosa strain CCBH4851 chromosome region.</title>
        <authorList>
            <person name="Silveira M.C."/>
            <person name="Carvalho-Assef A.P.D."/>
            <person name="Albano R.M."/>
        </authorList>
    </citation>
    <scope>NUCLEOTIDE SEQUENCE</scope>
    <source>
        <strain evidence="1">CCBH4851</strain>
    </source>
</reference>